<evidence type="ECO:0000313" key="3">
    <source>
        <dbReference type="EMBL" id="MFC3231162.1"/>
    </source>
</evidence>
<evidence type="ECO:0000256" key="1">
    <source>
        <dbReference type="SAM" id="Coils"/>
    </source>
</evidence>
<dbReference type="RefSeq" id="WP_379906626.1">
    <property type="nucleotide sequence ID" value="NZ_JBHRTR010000054.1"/>
</dbReference>
<gene>
    <name evidence="3" type="ORF">ACFOGJ_28195</name>
</gene>
<keyword evidence="1" id="KW-0175">Coiled coil</keyword>
<organism evidence="3 4">
    <name type="scientific">Marinibaculum pumilum</name>
    <dbReference type="NCBI Taxonomy" id="1766165"/>
    <lineage>
        <taxon>Bacteria</taxon>
        <taxon>Pseudomonadati</taxon>
        <taxon>Pseudomonadota</taxon>
        <taxon>Alphaproteobacteria</taxon>
        <taxon>Rhodospirillales</taxon>
        <taxon>Rhodospirillaceae</taxon>
        <taxon>Marinibaculum</taxon>
    </lineage>
</organism>
<dbReference type="EMBL" id="JBHRTR010000054">
    <property type="protein sequence ID" value="MFC3231162.1"/>
    <property type="molecule type" value="Genomic_DNA"/>
</dbReference>
<protein>
    <recommendedName>
        <fullName evidence="5">LTXXQ motif family protein</fullName>
    </recommendedName>
</protein>
<feature type="coiled-coil region" evidence="1">
    <location>
        <begin position="230"/>
        <end position="264"/>
    </location>
</feature>
<evidence type="ECO:0000256" key="2">
    <source>
        <dbReference type="SAM" id="MobiDB-lite"/>
    </source>
</evidence>
<evidence type="ECO:0000313" key="4">
    <source>
        <dbReference type="Proteomes" id="UP001595528"/>
    </source>
</evidence>
<sequence length="299" mass="32523">MHWLHGSQAHQGLDPTGVSDNKRGATELMDKGQPWSVKGIDPDTRQAAKMAARRAGLTVGAWLNRVIQRAAAEELGLAAPAETTGQAYPGPPHPSQPHPGQPHPGQPHTAGLQGGHPGFPAPAGPYAGNATAGMMQPQAYAQGAGLTEAAQAAQPIAGQQPAGQQFPGQQFPGQPMQAQALDTLLDALRRQTEEVKAAIRNSTEELRYNTDKIQPMADRLRPMSERLESIADKLEHVGEVDRRLDEAERKAERAALQVTPLERTLTRLFERMENDDQLPYPGPEMRYRRRGLFGRLFGD</sequence>
<feature type="compositionally biased region" description="Pro residues" evidence="2">
    <location>
        <begin position="89"/>
        <end position="105"/>
    </location>
</feature>
<dbReference type="SUPFAM" id="SSF57997">
    <property type="entry name" value="Tropomyosin"/>
    <property type="match status" value="1"/>
</dbReference>
<accession>A0ABV7L967</accession>
<evidence type="ECO:0008006" key="5">
    <source>
        <dbReference type="Google" id="ProtNLM"/>
    </source>
</evidence>
<feature type="region of interest" description="Disordered" evidence="2">
    <location>
        <begin position="151"/>
        <end position="174"/>
    </location>
</feature>
<feature type="region of interest" description="Disordered" evidence="2">
    <location>
        <begin position="1"/>
        <end position="41"/>
    </location>
</feature>
<dbReference type="Proteomes" id="UP001595528">
    <property type="component" value="Unassembled WGS sequence"/>
</dbReference>
<feature type="coiled-coil region" evidence="1">
    <location>
        <begin position="178"/>
        <end position="205"/>
    </location>
</feature>
<proteinExistence type="predicted"/>
<keyword evidence="4" id="KW-1185">Reference proteome</keyword>
<feature type="region of interest" description="Disordered" evidence="2">
    <location>
        <begin position="82"/>
        <end position="125"/>
    </location>
</feature>
<reference evidence="4" key="1">
    <citation type="journal article" date="2019" name="Int. J. Syst. Evol. Microbiol.">
        <title>The Global Catalogue of Microorganisms (GCM) 10K type strain sequencing project: providing services to taxonomists for standard genome sequencing and annotation.</title>
        <authorList>
            <consortium name="The Broad Institute Genomics Platform"/>
            <consortium name="The Broad Institute Genome Sequencing Center for Infectious Disease"/>
            <person name="Wu L."/>
            <person name="Ma J."/>
        </authorList>
    </citation>
    <scope>NUCLEOTIDE SEQUENCE [LARGE SCALE GENOMIC DNA]</scope>
    <source>
        <strain evidence="4">KCTC 42964</strain>
    </source>
</reference>
<comment type="caution">
    <text evidence="3">The sequence shown here is derived from an EMBL/GenBank/DDBJ whole genome shotgun (WGS) entry which is preliminary data.</text>
</comment>
<feature type="compositionally biased region" description="Basic and acidic residues" evidence="2">
    <location>
        <begin position="20"/>
        <end position="30"/>
    </location>
</feature>
<name>A0ABV7L967_9PROT</name>